<reference evidence="1 2" key="1">
    <citation type="submission" date="2021-08" db="EMBL/GenBank/DDBJ databases">
        <title>Draft Genome Sequence of Phanerochaete sordida strain YK-624.</title>
        <authorList>
            <person name="Mori T."/>
            <person name="Dohra H."/>
            <person name="Suzuki T."/>
            <person name="Kawagishi H."/>
            <person name="Hirai H."/>
        </authorList>
    </citation>
    <scope>NUCLEOTIDE SEQUENCE [LARGE SCALE GENOMIC DNA]</scope>
    <source>
        <strain evidence="1 2">YK-624</strain>
    </source>
</reference>
<comment type="caution">
    <text evidence="1">The sequence shown here is derived from an EMBL/GenBank/DDBJ whole genome shotgun (WGS) entry which is preliminary data.</text>
</comment>
<keyword evidence="2" id="KW-1185">Reference proteome</keyword>
<dbReference type="AlphaFoldDB" id="A0A9P3G545"/>
<dbReference type="EMBL" id="BPQB01000009">
    <property type="protein sequence ID" value="GJE88277.1"/>
    <property type="molecule type" value="Genomic_DNA"/>
</dbReference>
<accession>A0A9P3G545</accession>
<name>A0A9P3G545_9APHY</name>
<evidence type="ECO:0000313" key="1">
    <source>
        <dbReference type="EMBL" id="GJE88277.1"/>
    </source>
</evidence>
<evidence type="ECO:0000313" key="2">
    <source>
        <dbReference type="Proteomes" id="UP000703269"/>
    </source>
</evidence>
<organism evidence="1 2">
    <name type="scientific">Phanerochaete sordida</name>
    <dbReference type="NCBI Taxonomy" id="48140"/>
    <lineage>
        <taxon>Eukaryota</taxon>
        <taxon>Fungi</taxon>
        <taxon>Dikarya</taxon>
        <taxon>Basidiomycota</taxon>
        <taxon>Agaricomycotina</taxon>
        <taxon>Agaricomycetes</taxon>
        <taxon>Polyporales</taxon>
        <taxon>Phanerochaetaceae</taxon>
        <taxon>Phanerochaete</taxon>
    </lineage>
</organism>
<proteinExistence type="predicted"/>
<protein>
    <submittedName>
        <fullName evidence="1">Uncharacterized protein</fullName>
    </submittedName>
</protein>
<gene>
    <name evidence="1" type="ORF">PsYK624_043600</name>
</gene>
<sequence>MDFQSSGQARLDHVGVGTARFDGRRSDIVYKAVQCTTLYLSHLPIILSIDSSNTPEVISAVSQDLLVVLKTTAAMRSLQPFQGFSGNLYEIRLSDR</sequence>
<dbReference type="Proteomes" id="UP000703269">
    <property type="component" value="Unassembled WGS sequence"/>
</dbReference>